<protein>
    <submittedName>
        <fullName evidence="2">VOC family protein</fullName>
    </submittedName>
</protein>
<evidence type="ECO:0000259" key="1">
    <source>
        <dbReference type="Pfam" id="PF06983"/>
    </source>
</evidence>
<accession>A0A937RW00</accession>
<dbReference type="EMBL" id="JAEACQ010000354">
    <property type="protein sequence ID" value="MBL7632876.1"/>
    <property type="molecule type" value="Genomic_DNA"/>
</dbReference>
<sequence length="140" mass="15432">MTIGVTPHLNFRGNAREALEFYQSVFGGELVAVSYADMGNADPATADNVVWGQVAADNGFRVMAYDVYPHLPWDQGQDPFFVSVRGTDPAELQGYWDKLVEGADVRQPIGPSQWAPLYGQLTDRFGVTWVLDIAVEYAST</sequence>
<keyword evidence="3" id="KW-1185">Reference proteome</keyword>
<dbReference type="Gene3D" id="3.10.180.10">
    <property type="entry name" value="2,3-Dihydroxybiphenyl 1,2-Dioxygenase, domain 1"/>
    <property type="match status" value="1"/>
</dbReference>
<feature type="domain" description="PhnB-like" evidence="1">
    <location>
        <begin position="5"/>
        <end position="129"/>
    </location>
</feature>
<dbReference type="SUPFAM" id="SSF54593">
    <property type="entry name" value="Glyoxalase/Bleomycin resistance protein/Dihydroxybiphenyl dioxygenase"/>
    <property type="match status" value="1"/>
</dbReference>
<name>A0A937RW00_9ACTN</name>
<dbReference type="CDD" id="cd06588">
    <property type="entry name" value="PhnB_like"/>
    <property type="match status" value="1"/>
</dbReference>
<evidence type="ECO:0000313" key="3">
    <source>
        <dbReference type="Proteomes" id="UP000604475"/>
    </source>
</evidence>
<dbReference type="PANTHER" id="PTHR33990:SF1">
    <property type="entry name" value="PROTEIN YJDN"/>
    <property type="match status" value="1"/>
</dbReference>
<dbReference type="InterPro" id="IPR028973">
    <property type="entry name" value="PhnB-like"/>
</dbReference>
<dbReference type="PANTHER" id="PTHR33990">
    <property type="entry name" value="PROTEIN YJDN-RELATED"/>
    <property type="match status" value="1"/>
</dbReference>
<reference evidence="2" key="1">
    <citation type="submission" date="2020-12" db="EMBL/GenBank/DDBJ databases">
        <title>Genomic characterization of non-nitrogen-fixing Frankia strains.</title>
        <authorList>
            <person name="Carlos-Shanley C."/>
            <person name="Guerra T."/>
            <person name="Hahn D."/>
        </authorList>
    </citation>
    <scope>NUCLEOTIDE SEQUENCE</scope>
    <source>
        <strain evidence="2">CN6</strain>
    </source>
</reference>
<dbReference type="RefSeq" id="WP_203006081.1">
    <property type="nucleotide sequence ID" value="NZ_JADWYU010000028.1"/>
</dbReference>
<dbReference type="InterPro" id="IPR029068">
    <property type="entry name" value="Glyas_Bleomycin-R_OHBP_Dase"/>
</dbReference>
<dbReference type="Proteomes" id="UP000604475">
    <property type="component" value="Unassembled WGS sequence"/>
</dbReference>
<organism evidence="2 3">
    <name type="scientific">Frankia nepalensis</name>
    <dbReference type="NCBI Taxonomy" id="1836974"/>
    <lineage>
        <taxon>Bacteria</taxon>
        <taxon>Bacillati</taxon>
        <taxon>Actinomycetota</taxon>
        <taxon>Actinomycetes</taxon>
        <taxon>Frankiales</taxon>
        <taxon>Frankiaceae</taxon>
        <taxon>Frankia</taxon>
    </lineage>
</organism>
<gene>
    <name evidence="2" type="ORF">I7412_38130</name>
</gene>
<dbReference type="AlphaFoldDB" id="A0A937RW00"/>
<proteinExistence type="predicted"/>
<dbReference type="Pfam" id="PF06983">
    <property type="entry name" value="3-dmu-9_3-mt"/>
    <property type="match status" value="1"/>
</dbReference>
<comment type="caution">
    <text evidence="2">The sequence shown here is derived from an EMBL/GenBank/DDBJ whole genome shotgun (WGS) entry which is preliminary data.</text>
</comment>
<evidence type="ECO:0000313" key="2">
    <source>
        <dbReference type="EMBL" id="MBL7632876.1"/>
    </source>
</evidence>